<dbReference type="GO" id="GO:0006526">
    <property type="term" value="P:L-arginine biosynthetic process"/>
    <property type="evidence" value="ECO:0007669"/>
    <property type="project" value="TreeGrafter"/>
</dbReference>
<dbReference type="InterPro" id="IPR002933">
    <property type="entry name" value="Peptidase_M20"/>
</dbReference>
<keyword evidence="8" id="KW-0482">Metalloprotease</keyword>
<dbReference type="RefSeq" id="WP_109734026.1">
    <property type="nucleotide sequence ID" value="NZ_BAAACK010000017.1"/>
</dbReference>
<keyword evidence="4" id="KW-0479">Metal-binding</keyword>
<dbReference type="InterPro" id="IPR050072">
    <property type="entry name" value="Peptidase_M20A"/>
</dbReference>
<dbReference type="AlphaFoldDB" id="A0A2Y9C6V7"/>
<dbReference type="Gene3D" id="3.40.630.10">
    <property type="entry name" value="Zn peptidases"/>
    <property type="match status" value="1"/>
</dbReference>
<evidence type="ECO:0000256" key="3">
    <source>
        <dbReference type="ARBA" id="ARBA00022670"/>
    </source>
</evidence>
<evidence type="ECO:0000256" key="4">
    <source>
        <dbReference type="ARBA" id="ARBA00022723"/>
    </source>
</evidence>
<evidence type="ECO:0000256" key="5">
    <source>
        <dbReference type="ARBA" id="ARBA00022801"/>
    </source>
</evidence>
<dbReference type="InterPro" id="IPR001261">
    <property type="entry name" value="ArgE/DapE_CS"/>
</dbReference>
<dbReference type="GO" id="GO:0008777">
    <property type="term" value="F:acetylornithine deacetylase activity"/>
    <property type="evidence" value="ECO:0007669"/>
    <property type="project" value="TreeGrafter"/>
</dbReference>
<evidence type="ECO:0000256" key="1">
    <source>
        <dbReference type="ARBA" id="ARBA00001947"/>
    </source>
</evidence>
<proteinExistence type="inferred from homology"/>
<comment type="caution">
    <text evidence="10">The sequence shown here is derived from an EMBL/GenBank/DDBJ whole genome shotgun (WGS) entry which is preliminary data.</text>
</comment>
<dbReference type="Proteomes" id="UP000245845">
    <property type="component" value="Unassembled WGS sequence"/>
</dbReference>
<evidence type="ECO:0000256" key="2">
    <source>
        <dbReference type="ARBA" id="ARBA00006247"/>
    </source>
</evidence>
<comment type="similarity">
    <text evidence="2">Belongs to the peptidase M20A family.</text>
</comment>
<dbReference type="Pfam" id="PF01546">
    <property type="entry name" value="Peptidase_M20"/>
    <property type="match status" value="1"/>
</dbReference>
<keyword evidence="5" id="KW-0378">Hydrolase</keyword>
<keyword evidence="6" id="KW-0862">Zinc</keyword>
<dbReference type="PROSITE" id="PS00758">
    <property type="entry name" value="ARGE_DAPE_CPG2_1"/>
    <property type="match status" value="1"/>
</dbReference>
<keyword evidence="3" id="KW-0645">Protease</keyword>
<keyword evidence="7" id="KW-0224">Dipeptidase</keyword>
<dbReference type="PANTHER" id="PTHR43808:SF31">
    <property type="entry name" value="N-ACETYL-L-CITRULLINE DEACETYLASE"/>
    <property type="match status" value="1"/>
</dbReference>
<gene>
    <name evidence="10" type="ORF">A8806_1299</name>
</gene>
<evidence type="ECO:0000313" key="11">
    <source>
        <dbReference type="Proteomes" id="UP000245845"/>
    </source>
</evidence>
<dbReference type="Pfam" id="PF07687">
    <property type="entry name" value="M20_dimer"/>
    <property type="match status" value="1"/>
</dbReference>
<keyword evidence="11" id="KW-1185">Reference proteome</keyword>
<organism evidence="10 11">
    <name type="scientific">Faecalicatena orotica</name>
    <dbReference type="NCBI Taxonomy" id="1544"/>
    <lineage>
        <taxon>Bacteria</taxon>
        <taxon>Bacillati</taxon>
        <taxon>Bacillota</taxon>
        <taxon>Clostridia</taxon>
        <taxon>Lachnospirales</taxon>
        <taxon>Lachnospiraceae</taxon>
        <taxon>Faecalicatena</taxon>
    </lineage>
</organism>
<accession>A0A2Y9C6V7</accession>
<dbReference type="GO" id="GO:0008270">
    <property type="term" value="F:zinc ion binding"/>
    <property type="evidence" value="ECO:0007669"/>
    <property type="project" value="InterPro"/>
</dbReference>
<dbReference type="OrthoDB" id="9761532at2"/>
<dbReference type="GO" id="GO:0008237">
    <property type="term" value="F:metallopeptidase activity"/>
    <property type="evidence" value="ECO:0007669"/>
    <property type="project" value="UniProtKB-KW"/>
</dbReference>
<evidence type="ECO:0000313" key="10">
    <source>
        <dbReference type="EMBL" id="PWJ17068.1"/>
    </source>
</evidence>
<reference evidence="10 11" key="1">
    <citation type="submission" date="2018-05" db="EMBL/GenBank/DDBJ databases">
        <title>The Hungate 1000. A catalogue of reference genomes from the rumen microbiome.</title>
        <authorList>
            <person name="Kelly W."/>
        </authorList>
    </citation>
    <scope>NUCLEOTIDE SEQUENCE [LARGE SCALE GENOMIC DNA]</scope>
    <source>
        <strain evidence="10 11">NLAE-zl-C242</strain>
    </source>
</reference>
<dbReference type="SUPFAM" id="SSF53187">
    <property type="entry name" value="Zn-dependent exopeptidases"/>
    <property type="match status" value="1"/>
</dbReference>
<name>A0A2Y9C6V7_9FIRM</name>
<sequence>MNQQLNDWIDSHQELIIESLCSLLEFPSVKDLPASEDMPFGKGIADCLDYMLSLGKTYGFTSKNLDGYAGFIESEPYGEELVGILAHLDVVPAGEGWTHPPFGGAIDADRIYGRGAMDDKGPVIASFFAMLALKECGIPLNRRLRLIMGCDEESGLTCIDHYREVEEIPTMSFSPDADYPLVNSEKNIYHAYYECKLDSDITIQCGERVNIVPPLASAIVPYDMSTVAELADDAMKAAGFDYKLSGTEEGTKIEVFGKASHSSHPESGKNALQGLIYLLTLLPLKEEDHKIIHLLYDMFKLEYNGESLGLMREDESGTLTLNVGVMQWTHEGFEMQIDVRAPLSTTRKEIEDTINDRISGSGIICADKTKFVDGLYVPEDSELVAKLLKSYRDFTGDYRPPMKIGGGTYARRLPNAVAFGIEFPEKDSVMHMPDEYIDIEDLILDTKILAHAMMALASTE</sequence>
<dbReference type="GO" id="GO:0016805">
    <property type="term" value="F:dipeptidase activity"/>
    <property type="evidence" value="ECO:0007669"/>
    <property type="project" value="UniProtKB-KW"/>
</dbReference>
<evidence type="ECO:0000256" key="6">
    <source>
        <dbReference type="ARBA" id="ARBA00022833"/>
    </source>
</evidence>
<dbReference type="InterPro" id="IPR036264">
    <property type="entry name" value="Bact_exopeptidase_dim_dom"/>
</dbReference>
<evidence type="ECO:0000256" key="7">
    <source>
        <dbReference type="ARBA" id="ARBA00022997"/>
    </source>
</evidence>
<evidence type="ECO:0000256" key="8">
    <source>
        <dbReference type="ARBA" id="ARBA00023049"/>
    </source>
</evidence>
<dbReference type="Gene3D" id="3.30.70.360">
    <property type="match status" value="2"/>
</dbReference>
<feature type="domain" description="Peptidase M20 dimerisation" evidence="9">
    <location>
        <begin position="252"/>
        <end position="358"/>
    </location>
</feature>
<dbReference type="GO" id="GO:0006508">
    <property type="term" value="P:proteolysis"/>
    <property type="evidence" value="ECO:0007669"/>
    <property type="project" value="UniProtKB-KW"/>
</dbReference>
<protein>
    <submittedName>
        <fullName evidence="10">Succinyl-diaminopimelate desuccinylase</fullName>
    </submittedName>
</protein>
<evidence type="ECO:0000259" key="9">
    <source>
        <dbReference type="Pfam" id="PF07687"/>
    </source>
</evidence>
<dbReference type="PANTHER" id="PTHR43808">
    <property type="entry name" value="ACETYLORNITHINE DEACETYLASE"/>
    <property type="match status" value="1"/>
</dbReference>
<dbReference type="InterPro" id="IPR010964">
    <property type="entry name" value="M20A_pepV-rel"/>
</dbReference>
<dbReference type="EMBL" id="QGDL01000029">
    <property type="protein sequence ID" value="PWJ17068.1"/>
    <property type="molecule type" value="Genomic_DNA"/>
</dbReference>
<dbReference type="InterPro" id="IPR011650">
    <property type="entry name" value="Peptidase_M20_dimer"/>
</dbReference>
<dbReference type="NCBIfam" id="TIGR01887">
    <property type="entry name" value="dipeptidaselike"/>
    <property type="match status" value="1"/>
</dbReference>
<comment type="cofactor">
    <cofactor evidence="1">
        <name>Zn(2+)</name>
        <dbReference type="ChEBI" id="CHEBI:29105"/>
    </cofactor>
</comment>
<dbReference type="SUPFAM" id="SSF55031">
    <property type="entry name" value="Bacterial exopeptidase dimerisation domain"/>
    <property type="match status" value="1"/>
</dbReference>